<feature type="transmembrane region" description="Helical" evidence="1">
    <location>
        <begin position="37"/>
        <end position="55"/>
    </location>
</feature>
<keyword evidence="1" id="KW-0472">Membrane</keyword>
<feature type="transmembrane region" description="Helical" evidence="1">
    <location>
        <begin position="100"/>
        <end position="121"/>
    </location>
</feature>
<feature type="transmembrane region" description="Helical" evidence="1">
    <location>
        <begin position="67"/>
        <end position="88"/>
    </location>
</feature>
<dbReference type="EMBL" id="JAHJDP010000086">
    <property type="protein sequence ID" value="MBU2692202.1"/>
    <property type="molecule type" value="Genomic_DNA"/>
</dbReference>
<keyword evidence="1" id="KW-1133">Transmembrane helix</keyword>
<evidence type="ECO:0000313" key="3">
    <source>
        <dbReference type="Proteomes" id="UP000777784"/>
    </source>
</evidence>
<proteinExistence type="predicted"/>
<evidence type="ECO:0000256" key="1">
    <source>
        <dbReference type="SAM" id="Phobius"/>
    </source>
</evidence>
<gene>
    <name evidence="2" type="ORF">KJ970_14870</name>
</gene>
<sequence>MRKGIALRFLATWLICTIIAIIYILVNKNFRFDWEYLLGGVMFPYHFVFFMIVMFEDIFSAYKKFTVGEWLFAGAAYLSPIAMSATLISALVKPSRGRELIAHLLIFLFFVLGILWIEYTIAPRIRN</sequence>
<dbReference type="AlphaFoldDB" id="A0A948RZT2"/>
<dbReference type="Proteomes" id="UP000777784">
    <property type="component" value="Unassembled WGS sequence"/>
</dbReference>
<protein>
    <submittedName>
        <fullName evidence="2">Uncharacterized protein</fullName>
    </submittedName>
</protein>
<reference evidence="2" key="1">
    <citation type="submission" date="2021-05" db="EMBL/GenBank/DDBJ databases">
        <title>Energy efficiency and biological interactions define the core microbiome of deep oligotrophic groundwater.</title>
        <authorList>
            <person name="Mehrshad M."/>
            <person name="Lopez-Fernandez M."/>
            <person name="Bell E."/>
            <person name="Bernier-Latmani R."/>
            <person name="Bertilsson S."/>
            <person name="Dopson M."/>
        </authorList>
    </citation>
    <scope>NUCLEOTIDE SEQUENCE</scope>
    <source>
        <strain evidence="2">Modern_marine.mb.64</strain>
    </source>
</reference>
<keyword evidence="1" id="KW-0812">Transmembrane</keyword>
<organism evidence="2 3">
    <name type="scientific">Eiseniibacteriota bacterium</name>
    <dbReference type="NCBI Taxonomy" id="2212470"/>
    <lineage>
        <taxon>Bacteria</taxon>
        <taxon>Candidatus Eiseniibacteriota</taxon>
    </lineage>
</organism>
<feature type="transmembrane region" description="Helical" evidence="1">
    <location>
        <begin position="7"/>
        <end position="25"/>
    </location>
</feature>
<comment type="caution">
    <text evidence="2">The sequence shown here is derived from an EMBL/GenBank/DDBJ whole genome shotgun (WGS) entry which is preliminary data.</text>
</comment>
<accession>A0A948RZT2</accession>
<evidence type="ECO:0000313" key="2">
    <source>
        <dbReference type="EMBL" id="MBU2692202.1"/>
    </source>
</evidence>
<name>A0A948RZT2_UNCEI</name>